<protein>
    <submittedName>
        <fullName evidence="1">Uncharacterized protein</fullName>
    </submittedName>
</protein>
<organism evidence="1 2">
    <name type="scientific">Candidatus Woesebacteria bacterium RIFCSPHIGHO2_01_FULL_38_9</name>
    <dbReference type="NCBI Taxonomy" id="1802492"/>
    <lineage>
        <taxon>Bacteria</taxon>
        <taxon>Candidatus Woeseibacteriota</taxon>
    </lineage>
</organism>
<comment type="caution">
    <text evidence="1">The sequence shown here is derived from an EMBL/GenBank/DDBJ whole genome shotgun (WGS) entry which is preliminary data.</text>
</comment>
<reference evidence="1 2" key="1">
    <citation type="journal article" date="2016" name="Nat. Commun.">
        <title>Thousands of microbial genomes shed light on interconnected biogeochemical processes in an aquifer system.</title>
        <authorList>
            <person name="Anantharaman K."/>
            <person name="Brown C.T."/>
            <person name="Hug L.A."/>
            <person name="Sharon I."/>
            <person name="Castelle C.J."/>
            <person name="Probst A.J."/>
            <person name="Thomas B.C."/>
            <person name="Singh A."/>
            <person name="Wilkins M.J."/>
            <person name="Karaoz U."/>
            <person name="Brodie E.L."/>
            <person name="Williams K.H."/>
            <person name="Hubbard S.S."/>
            <person name="Banfield J.F."/>
        </authorList>
    </citation>
    <scope>NUCLEOTIDE SEQUENCE [LARGE SCALE GENOMIC DNA]</scope>
</reference>
<proteinExistence type="predicted"/>
<sequence>MITYSPLFPFGNFFLAVDAQTMFNSAIILYALFNISNPLLPADDVFAANTLSLSDTNYSTVSLSRKSFSLNTRYNSEFVNGVFKDNILLTLKYLDGKVKNKSEINWNDIQKPRSYQFTLKPGESFAFHDQILLEVITKLSIKLN</sequence>
<dbReference type="Proteomes" id="UP000178419">
    <property type="component" value="Unassembled WGS sequence"/>
</dbReference>
<dbReference type="AlphaFoldDB" id="A0A1F7Y282"/>
<gene>
    <name evidence="1" type="ORF">A2714_02335</name>
</gene>
<evidence type="ECO:0000313" key="1">
    <source>
        <dbReference type="EMBL" id="OGM21382.1"/>
    </source>
</evidence>
<evidence type="ECO:0000313" key="2">
    <source>
        <dbReference type="Proteomes" id="UP000178419"/>
    </source>
</evidence>
<accession>A0A1F7Y282</accession>
<dbReference type="EMBL" id="MGGE01000018">
    <property type="protein sequence ID" value="OGM21382.1"/>
    <property type="molecule type" value="Genomic_DNA"/>
</dbReference>
<name>A0A1F7Y282_9BACT</name>